<dbReference type="PANTHER" id="PTHR10876">
    <property type="entry name" value="ZINC FINGER PROTEIN ZPR1"/>
    <property type="match status" value="1"/>
</dbReference>
<keyword evidence="4" id="KW-0862">Zinc</keyword>
<dbReference type="Gene3D" id="2.60.120.1040">
    <property type="entry name" value="ZPR1, A/B domain"/>
    <property type="match status" value="1"/>
</dbReference>
<gene>
    <name evidence="6" type="ordered locus">Aboo_0727</name>
</gene>
<keyword evidence="2" id="KW-0479">Metal-binding</keyword>
<feature type="domain" description="Zinc finger ZPR1-type" evidence="5">
    <location>
        <begin position="8"/>
        <end position="162"/>
    </location>
</feature>
<dbReference type="NCBIfam" id="TIGR00340">
    <property type="entry name" value="zpr1_rel"/>
    <property type="match status" value="1"/>
</dbReference>
<name>B5I9J1_ACIB4</name>
<dbReference type="SMART" id="SM00709">
    <property type="entry name" value="Zpr1"/>
    <property type="match status" value="1"/>
</dbReference>
<dbReference type="STRING" id="439481.Aboo_0727"/>
<dbReference type="InterPro" id="IPR040141">
    <property type="entry name" value="ZPR1"/>
</dbReference>
<protein>
    <submittedName>
        <fullName evidence="6">ZPR1-related zinc finger protein</fullName>
    </submittedName>
</protein>
<accession>B5I9J1</accession>
<dbReference type="PANTHER" id="PTHR10876:SF0">
    <property type="entry name" value="ZINC FINGER PROTEIN ZPR1"/>
    <property type="match status" value="1"/>
</dbReference>
<dbReference type="eggNOG" id="arCOG04265">
    <property type="taxonomic scope" value="Archaea"/>
</dbReference>
<sequence length="191" mass="21430">MVETLLDSPCPICGKKTLLYRAEELNLPHFGKCLETTIICKSCGFRHADVMMLEVHDAMEYKVSIESEKDMYIKVVRSTSGTLLIPEIGAKLEPGPLSEAFITNVEGVLNRFVDILVQIMHDSPEKKDAVLEILRKIGYIRHGRMKATLIIKDPLGNSAIISDKTEKRKLSEEETKELKLGEFAIDISALK</sequence>
<dbReference type="KEGG" id="abi:Aboo_0727"/>
<dbReference type="InterPro" id="IPR056180">
    <property type="entry name" value="ZPR1_jr_dom"/>
</dbReference>
<keyword evidence="3" id="KW-0863">Zinc-finger</keyword>
<dbReference type="Gene3D" id="2.20.25.420">
    <property type="entry name" value="ZPR1, zinc finger domain"/>
    <property type="match status" value="1"/>
</dbReference>
<reference evidence="6" key="1">
    <citation type="submission" date="2010-02" db="EMBL/GenBank/DDBJ databases">
        <title>Complete sequence of Aciduliprofundum boonei T469.</title>
        <authorList>
            <consortium name="US DOE Joint Genome Institute"/>
            <person name="Lucas S."/>
            <person name="Copeland A."/>
            <person name="Lapidus A."/>
            <person name="Cheng J.-F."/>
            <person name="Bruce D."/>
            <person name="Goodwin L."/>
            <person name="Pitluck S."/>
            <person name="Saunders E."/>
            <person name="Detter J.C."/>
            <person name="Han C."/>
            <person name="Tapia R."/>
            <person name="Land M."/>
            <person name="Hauser L."/>
            <person name="Kyrpides N."/>
            <person name="Mikhailova N."/>
            <person name="Flores G."/>
            <person name="Reysenbach A.-L."/>
            <person name="Woyke T."/>
        </authorList>
    </citation>
    <scope>NUCLEOTIDE SEQUENCE</scope>
    <source>
        <strain evidence="6">T469</strain>
    </source>
</reference>
<dbReference type="Proteomes" id="UP000001400">
    <property type="component" value="Chromosome"/>
</dbReference>
<dbReference type="EMBL" id="CP001941">
    <property type="protein sequence ID" value="ADD08538.1"/>
    <property type="molecule type" value="Genomic_DNA"/>
</dbReference>
<dbReference type="Pfam" id="PF22794">
    <property type="entry name" value="jr-ZPR1"/>
    <property type="match status" value="1"/>
</dbReference>
<dbReference type="NCBIfam" id="TIGR00310">
    <property type="entry name" value="ZPR1_znf"/>
    <property type="match status" value="1"/>
</dbReference>
<dbReference type="GeneID" id="8827673"/>
<dbReference type="HOGENOM" id="CLU_107446_0_0_2"/>
<dbReference type="GO" id="GO:0008270">
    <property type="term" value="F:zinc ion binding"/>
    <property type="evidence" value="ECO:0007669"/>
    <property type="project" value="UniProtKB-KW"/>
</dbReference>
<dbReference type="AlphaFoldDB" id="B5I9J1"/>
<evidence type="ECO:0000313" key="6">
    <source>
        <dbReference type="EMBL" id="ADD08538.1"/>
    </source>
</evidence>
<evidence type="ECO:0000313" key="7">
    <source>
        <dbReference type="Proteomes" id="UP000001400"/>
    </source>
</evidence>
<dbReference type="InterPro" id="IPR004457">
    <property type="entry name" value="Znf_ZPR1"/>
</dbReference>
<evidence type="ECO:0000256" key="2">
    <source>
        <dbReference type="ARBA" id="ARBA00022723"/>
    </source>
</evidence>
<dbReference type="InterPro" id="IPR042452">
    <property type="entry name" value="ZPR1_Znf1/2"/>
</dbReference>
<dbReference type="InterPro" id="IPR004470">
    <property type="entry name" value="ZPR1-like_arc"/>
</dbReference>
<comment type="similarity">
    <text evidence="1">Belongs to the ZPR1 family.</text>
</comment>
<dbReference type="InterPro" id="IPR042451">
    <property type="entry name" value="ZPR1_A/B_dom"/>
</dbReference>
<evidence type="ECO:0000256" key="4">
    <source>
        <dbReference type="ARBA" id="ARBA00022833"/>
    </source>
</evidence>
<evidence type="ECO:0000256" key="1">
    <source>
        <dbReference type="ARBA" id="ARBA00008354"/>
    </source>
</evidence>
<evidence type="ECO:0000256" key="3">
    <source>
        <dbReference type="ARBA" id="ARBA00022771"/>
    </source>
</evidence>
<proteinExistence type="inferred from homology"/>
<organism evidence="6 7">
    <name type="scientific">Aciduliprofundum boonei (strain DSM 19572 / T469)</name>
    <dbReference type="NCBI Taxonomy" id="439481"/>
    <lineage>
        <taxon>Archaea</taxon>
        <taxon>Methanobacteriati</taxon>
        <taxon>Thermoplasmatota</taxon>
        <taxon>DHVE2 group</taxon>
        <taxon>Candidatus Aciduliprofundum</taxon>
    </lineage>
</organism>
<evidence type="ECO:0000259" key="5">
    <source>
        <dbReference type="SMART" id="SM00709"/>
    </source>
</evidence>
<dbReference type="OrthoDB" id="14924at2157"/>
<keyword evidence="7" id="KW-1185">Reference proteome</keyword>
<dbReference type="RefSeq" id="WP_008082014.1">
    <property type="nucleotide sequence ID" value="NC_013926.1"/>
</dbReference>